<feature type="coiled-coil region" evidence="1">
    <location>
        <begin position="3333"/>
        <end position="3360"/>
    </location>
</feature>
<evidence type="ECO:0008006" key="5">
    <source>
        <dbReference type="Google" id="ProtNLM"/>
    </source>
</evidence>
<feature type="transmembrane region" description="Helical" evidence="2">
    <location>
        <begin position="3559"/>
        <end position="3579"/>
    </location>
</feature>
<feature type="transmembrane region" description="Helical" evidence="2">
    <location>
        <begin position="940"/>
        <end position="964"/>
    </location>
</feature>
<feature type="transmembrane region" description="Helical" evidence="2">
    <location>
        <begin position="1002"/>
        <end position="1027"/>
    </location>
</feature>
<organism evidence="3 4">
    <name type="scientific">Paramecium sonneborni</name>
    <dbReference type="NCBI Taxonomy" id="65129"/>
    <lineage>
        <taxon>Eukaryota</taxon>
        <taxon>Sar</taxon>
        <taxon>Alveolata</taxon>
        <taxon>Ciliophora</taxon>
        <taxon>Intramacronucleata</taxon>
        <taxon>Oligohymenophorea</taxon>
        <taxon>Peniculida</taxon>
        <taxon>Parameciidae</taxon>
        <taxon>Paramecium</taxon>
    </lineage>
</organism>
<dbReference type="Proteomes" id="UP000692954">
    <property type="component" value="Unassembled WGS sequence"/>
</dbReference>
<feature type="transmembrane region" description="Helical" evidence="2">
    <location>
        <begin position="3585"/>
        <end position="3606"/>
    </location>
</feature>
<name>A0A8S1PW27_9CILI</name>
<reference evidence="3" key="1">
    <citation type="submission" date="2021-01" db="EMBL/GenBank/DDBJ databases">
        <authorList>
            <consortium name="Genoscope - CEA"/>
            <person name="William W."/>
        </authorList>
    </citation>
    <scope>NUCLEOTIDE SEQUENCE</scope>
</reference>
<keyword evidence="2" id="KW-0812">Transmembrane</keyword>
<evidence type="ECO:0000256" key="1">
    <source>
        <dbReference type="SAM" id="Coils"/>
    </source>
</evidence>
<dbReference type="EMBL" id="CAJJDN010000089">
    <property type="protein sequence ID" value="CAD8107445.1"/>
    <property type="molecule type" value="Genomic_DNA"/>
</dbReference>
<keyword evidence="2" id="KW-1133">Transmembrane helix</keyword>
<feature type="transmembrane region" description="Helical" evidence="2">
    <location>
        <begin position="1048"/>
        <end position="1076"/>
    </location>
</feature>
<protein>
    <recommendedName>
        <fullName evidence="5">Transmembrane protein</fullName>
    </recommendedName>
</protein>
<keyword evidence="4" id="KW-1185">Reference proteome</keyword>
<dbReference type="OrthoDB" id="300068at2759"/>
<evidence type="ECO:0000313" key="4">
    <source>
        <dbReference type="Proteomes" id="UP000692954"/>
    </source>
</evidence>
<feature type="transmembrane region" description="Helical" evidence="2">
    <location>
        <begin position="3536"/>
        <end position="3554"/>
    </location>
</feature>
<evidence type="ECO:0000256" key="2">
    <source>
        <dbReference type="SAM" id="Phobius"/>
    </source>
</evidence>
<evidence type="ECO:0000313" key="3">
    <source>
        <dbReference type="EMBL" id="CAD8107445.1"/>
    </source>
</evidence>
<sequence length="3640" mass="429621">MSYFKVKSSKRAKQEMQIKVGEKFLEMIQEKENKFKDNESRLIQWSRDLEQPNQDYQQDQQNNNIDEQRLYDGMIFLRKLNRLCFQFCVIGVLIGFFLWGYFTTVKDYYWNANEVIDNITIYTGNCFLNISDSEDYLKFKAYGKGSLEEQLKASKEFLIKGEIINNGMAYIQFQNPYPDVRSCIVDLMLPRNMNNLHILCSVDSECIIVFAQQELQVQDNFNATCEKSARMQMNIRNIQTNNFTFISDSAGILFVNHILTKEGYISMANGQLVIQSTKSFQLIYTSQSHAVCARGFQLIDQVQENCYVSASQNATIIENICKGQISICEKNSCDIEQKIQVIGNQATIYANILYDIGKPLIVESDKIEIFSTQIFKKQIDFDEDSLIAIQQFMNNSGSADVGVRIDVVGNYLLQHSYTTHWSFFSNPSYANFQPWWLSAFSAGFLNPTFTHLTVSIKPGICPWNPVLTSKEKMQIKSLIKQSFNTTYGEAIYIDVDDSLRTDEKLNENQNYFGLTYLQQKQIGQFENWLILNNVANTIVYEYLKYDQNFIAAITLSLISSLIFAIVSIYFLKEILKVLEVYVLNSCSQYQLYSVTTTGYVPKNTNDIVKDLMEKLQKQPDKRDPPLIMPIFTYIYYQFAQNQLKSSPSIFIPTLFKLSNQNETEQYYANELDEKYLSIDQEEIKERYEQFCYLNKMTIESLSQYENTFYYNYHFEFAEKQNILVLSKIKLNPNAKPYQQLSLEEILNINSLEIFFQTQCLLTGIPADTLNSDVLYQAYLKFCGNYIKVEQFNIEQISNNYNFQITDKKIIQLSKIPFSQEDGNHAFTKSEFNFLAQFVRNERLEQSQFKKPVYILRRQEEQNQEQMFDGNNQESMQFQLNPIKQIERDKLKESYNQSSLFLQSIIYNINYYYPIFNYERSNILVKYFELIYMHGWMVNDVIIVLGNSIIGAITILPLLYFIIIINTSYSSYSIYTPETLLYIEDIYFRPWIIFDYFRHFDSWFYAFFIVLICYTILTALLQILQYCYSTFPFENSYMIEQNLLKKRTFIYLQWYIFLILAFCVFFYFGLIIVWLLLGSIINPNFYLVYSSSALSLVAFITAQINQIKETYEMTCEEINKLIKNIQSQTFSLLIRPIIKELQRLLDTSISIITSKGMKEAKQFANNLGFGDKLEELCNMSNQIAENSEPLDFAQNQLKLQKMKETFIQTSSEIFLEKMIEQFKIPESLAKLLQKSLFTNSDEIVEGLLKEIESKTTIPYPILKWLYSTLTQFYNLIRQIHTQTGKNLLIEFVKQIHQDLIKLFIEIVLSKEKMEQLDKNIMLVFQELLINSSEKNILSQFAKIQEIINQPIDTQFKLEKYTLKFFMKFSNINKKSNELEQIKNDYTFQLFAFSDIDQKFNFLYQFLFNNQQYLIISQEVLNQNKCKSCSQFLCKIFQQLQDRLNPEKTYQISNQKAALYHKFKFIVNYLRNDFDLFIRNPFKEVGLIYISLCTKRWKNEFQINLDGYYLELFYDILYIRSNFLWSSKYFEGNSQIKTYNSIDKREEKLSNRSLIKLISSTLDFSENAVIGLILILKNEISNQSKYLEQIYIEISQKSQQISQSNSKIIEDQVKKIKFVIELLSKTNFEDIFPFLLSNQDIPLSQKLIKEFIDMVIKQGDIDTFQLFNGNFIYTTYQLLNEDSKKTMNSTQREKLIKQKQYFNEEVMKNYKKYSLEFGYSFNQKDIQNINNQQQNENGLQQQENAEKGDLNRYHSSKLTFYNYLLDIKKKNQNNNFIDLLTNEEDLPMFLFEILKKQDCILRQNDLDFEDATSNFDKGFENLSYILYLKDIENIEKMQKAIDFFVIQNQSSEYNIQMKKILSYISKISQIEQTVSSATSLLQQIIPYQSNRLTPLFIDQIFQTTQGLDCCFYKDILRILKFELPEFIINGQITINKRSRFKMNINANAKKMLENFIPFVEPMINLLYSEDKSIRDQAIEESLLNFEPNFSKPTFSKQKQLYKSIIIEIFDKDYNIVFQLPKNYVSNIFKNASKKSVVDVALQLVEGFIQREAIFSKKNLNVSTNIFTIVGDYLKYFLTFDINIFIELVQIHCNKIVRKEKQNQKAILALFSLMSSKYDYEELNSIYYLNKSELKLTNLLVNCMFSRNKSIFLEEIEIQQILKKKFQIEDFQIVIEIAQILDYNSVDPEMLIEKLKLKKVDQQLLKMVFAFKMQIRDGKSWENFQDQYDQLSMQRQNIYKEKQTNIDENTLEVLNYFAHPRPFNFIFLLNNIEILKKYELTSFLVSGILGIAKYDKFDRYKEKSFDFILHRQKQIQELSQKVEQLSEIKEAIEAKELTKKIEQSLFYIAQKCNKDLQEAFLFLELAIGLDQILINAIFQDNLENNPFGDYIQEKFKYGRVYDQFTDLLKVLSQLDCEKMLIIIEFETFKTYFQSFCNEAKMNLVKFLNIKIDDQEKQSFQNDLEFQNEDNNNEIASFDEIWKQLSSIGKSSFSKLFPLSQIIFINVLKQIRQIKQSLLKEKRKDQSNKNNIFEKSNKIKELLSIAIIIYERNLVFNHQKEFLNFNFEDTIKLIYLGIFGSEELKDQNVGHIFDNLVQYPSLGVINKGQKKGNIIFENIDQYFPVYCQFSINFNKTLLQQFWKDLLKKTSYIRCFETCIQNPHEINLIEQDFYKNKSILHTLIANLENFKSNEYAFIIEEDCKKSINLMAQNGTNIELISSLMLYYAVDFTFSNQEKVQSGENSLTFQQLVVKLIKQFLGSVQKPQLSFLINLIYNPKGLDKENIYQIWDEGKNSIFIDIITVQVRLRLEQFRSTAEYNDALQFIPSYYLYLSLGDINLLYQEEEQNNKRLSLALGNLIDNCKDIQDTLKFSLKILFRCFLGDIEAWYTLVNQIIELSKFKSEQLSFIRNVIFDLLAQVKVQRQPNNKITQEKIQSTSFQELLRLNTKCNLFSLIQTSLEDMLSRVEGLKDQSEFDFCKNIFNYYYESIVQQNFDFLLDSSMYQKCFYEMIEKYLSIIIQKNQDELSYILNFLLSSLVKKPKEIEYETKIQVLEEDKNKGAWVFIKGMIFTDFSKNVNVAIDHIYQFFEALQLKEFYHYLPLLTSISLYKHQDKIPESPDIVLYPFIWTQNLIEQKNQNQNQNIEQFKKIQTEILKDYSEFKEISQYFINLIFKEENLQKYLCIEIEGLNNFLFQEKIEISDKKILVRIFQRLISWVKNSNNLKSNDQIGFINEVRGLQKFQKININQLEVIKQQEQPQQDTERTLEEIQYLTQKVIKNRVNTIYGEKDQLQNNKNRLILDELFEFQKSNNIESLKKLLIQIVQKEEHPILQEQHPINKLLDIAQQLKDSVAILQNQIDKFSEEKVFGLIEIIFKKIFEKDTKEKLQLFKACTKTIISIKNKRFSEISNEFYSLFQNDEFNKENITNFMQDFLISIQTPTKFIKEKLDFMSRIDSSSHHKNLGFISKKIEENTDLSFDDLFKILDKQGRRVVKPEDILQFLKRLHMDITDHKLREILVQIKGEALNMETCLIDFYEFKEIMQQLTTQSLLLSLTYLGISKQQLFLGLLIVVIYLGLVLTFILIGVKALAIPGTFAAIVNALLPMIGSLGLNKQATNKQIKAVNLNTIMEIVKKAIKIISEKIII</sequence>
<feature type="transmembrane region" description="Helical" evidence="2">
    <location>
        <begin position="549"/>
        <end position="571"/>
    </location>
</feature>
<keyword evidence="1" id="KW-0175">Coiled coil</keyword>
<accession>A0A8S1PW27</accession>
<keyword evidence="2" id="KW-0472">Membrane</keyword>
<comment type="caution">
    <text evidence="3">The sequence shown here is derived from an EMBL/GenBank/DDBJ whole genome shotgun (WGS) entry which is preliminary data.</text>
</comment>
<feature type="transmembrane region" description="Helical" evidence="2">
    <location>
        <begin position="83"/>
        <end position="102"/>
    </location>
</feature>
<proteinExistence type="predicted"/>
<gene>
    <name evidence="3" type="ORF">PSON_ATCC_30995.1.T0890003</name>
</gene>